<reference evidence="2" key="2">
    <citation type="submission" date="2004-02" db="EMBL/GenBank/DDBJ databases">
        <authorList>
            <consortium name="Genoscope"/>
            <consortium name="Whitehead Institute Centre for Genome Research"/>
        </authorList>
    </citation>
    <scope>NUCLEOTIDE SEQUENCE</scope>
</reference>
<accession>Q4SI25</accession>
<feature type="region of interest" description="Disordered" evidence="1">
    <location>
        <begin position="1"/>
        <end position="44"/>
    </location>
</feature>
<evidence type="ECO:0000256" key="1">
    <source>
        <dbReference type="SAM" id="MobiDB-lite"/>
    </source>
</evidence>
<gene>
    <name evidence="2" type="ORF">GSTENG00017879001</name>
</gene>
<sequence length="44" mass="4950">MASWSAMDRSVPGRERKGSGGPQRQEEMSERAEAGVRCNIRDDR</sequence>
<protein>
    <submittedName>
        <fullName evidence="2">Chromosome 5 SCAF14581, whole genome shotgun sequence</fullName>
    </submittedName>
</protein>
<dbReference type="EMBL" id="CAAE01014581">
    <property type="protein sequence ID" value="CAF99707.1"/>
    <property type="molecule type" value="Genomic_DNA"/>
</dbReference>
<dbReference type="KEGG" id="tng:GSTEN00017879G001"/>
<feature type="compositionally biased region" description="Basic and acidic residues" evidence="1">
    <location>
        <begin position="11"/>
        <end position="44"/>
    </location>
</feature>
<reference evidence="2" key="1">
    <citation type="journal article" date="2004" name="Nature">
        <title>Genome duplication in the teleost fish Tetraodon nigroviridis reveals the early vertebrate proto-karyotype.</title>
        <authorList>
            <person name="Jaillon O."/>
            <person name="Aury J.-M."/>
            <person name="Brunet F."/>
            <person name="Petit J.-L."/>
            <person name="Stange-Thomann N."/>
            <person name="Mauceli E."/>
            <person name="Bouneau L."/>
            <person name="Fischer C."/>
            <person name="Ozouf-Costaz C."/>
            <person name="Bernot A."/>
            <person name="Nicaud S."/>
            <person name="Jaffe D."/>
            <person name="Fisher S."/>
            <person name="Lutfalla G."/>
            <person name="Dossat C."/>
            <person name="Segurens B."/>
            <person name="Dasilva C."/>
            <person name="Salanoubat M."/>
            <person name="Levy M."/>
            <person name="Boudet N."/>
            <person name="Castellano S."/>
            <person name="Anthouard V."/>
            <person name="Jubin C."/>
            <person name="Castelli V."/>
            <person name="Katinka M."/>
            <person name="Vacherie B."/>
            <person name="Biemont C."/>
            <person name="Skalli Z."/>
            <person name="Cattolico L."/>
            <person name="Poulain J."/>
            <person name="De Berardinis V."/>
            <person name="Cruaud C."/>
            <person name="Duprat S."/>
            <person name="Brottier P."/>
            <person name="Coutanceau J.-P."/>
            <person name="Gouzy J."/>
            <person name="Parra G."/>
            <person name="Lardier G."/>
            <person name="Chapple C."/>
            <person name="McKernan K.J."/>
            <person name="McEwan P."/>
            <person name="Bosak S."/>
            <person name="Kellis M."/>
            <person name="Volff J.-N."/>
            <person name="Guigo R."/>
            <person name="Zody M.C."/>
            <person name="Mesirov J."/>
            <person name="Lindblad-Toh K."/>
            <person name="Birren B."/>
            <person name="Nusbaum C."/>
            <person name="Kahn D."/>
            <person name="Robinson-Rechavi M."/>
            <person name="Laudet V."/>
            <person name="Schachter V."/>
            <person name="Quetier F."/>
            <person name="Saurin W."/>
            <person name="Scarpelli C."/>
            <person name="Wincker P."/>
            <person name="Lander E.S."/>
            <person name="Weissenbach J."/>
            <person name="Roest Crollius H."/>
        </authorList>
    </citation>
    <scope>NUCLEOTIDE SEQUENCE [LARGE SCALE GENOMIC DNA]</scope>
</reference>
<name>Q4SI25_TETNG</name>
<organism evidence="2">
    <name type="scientific">Tetraodon nigroviridis</name>
    <name type="common">Spotted green pufferfish</name>
    <name type="synonym">Chelonodon nigroviridis</name>
    <dbReference type="NCBI Taxonomy" id="99883"/>
    <lineage>
        <taxon>Eukaryota</taxon>
        <taxon>Metazoa</taxon>
        <taxon>Chordata</taxon>
        <taxon>Craniata</taxon>
        <taxon>Vertebrata</taxon>
        <taxon>Euteleostomi</taxon>
        <taxon>Actinopterygii</taxon>
        <taxon>Neopterygii</taxon>
        <taxon>Teleostei</taxon>
        <taxon>Neoteleostei</taxon>
        <taxon>Acanthomorphata</taxon>
        <taxon>Eupercaria</taxon>
        <taxon>Tetraodontiformes</taxon>
        <taxon>Tetradontoidea</taxon>
        <taxon>Tetraodontidae</taxon>
        <taxon>Tetraodon</taxon>
    </lineage>
</organism>
<proteinExistence type="predicted"/>
<dbReference type="AlphaFoldDB" id="Q4SI25"/>
<evidence type="ECO:0000313" key="2">
    <source>
        <dbReference type="EMBL" id="CAF99707.1"/>
    </source>
</evidence>